<protein>
    <submittedName>
        <fullName evidence="6">Diguanylate cyclase (GGDEF)-like protein</fullName>
    </submittedName>
</protein>
<dbReference type="Proteomes" id="UP000280791">
    <property type="component" value="Unassembled WGS sequence"/>
</dbReference>
<dbReference type="InterPro" id="IPR011006">
    <property type="entry name" value="CheY-like_superfamily"/>
</dbReference>
<dbReference type="InterPro" id="IPR008207">
    <property type="entry name" value="Sig_transdc_His_kin_Hpt_dom"/>
</dbReference>
<dbReference type="SUPFAM" id="SSF52172">
    <property type="entry name" value="CheY-like"/>
    <property type="match status" value="2"/>
</dbReference>
<dbReference type="PROSITE" id="PS50887">
    <property type="entry name" value="GGDEF"/>
    <property type="match status" value="1"/>
</dbReference>
<dbReference type="InterPro" id="IPR001789">
    <property type="entry name" value="Sig_transdc_resp-reg_receiver"/>
</dbReference>
<dbReference type="CDD" id="cd00156">
    <property type="entry name" value="REC"/>
    <property type="match status" value="1"/>
</dbReference>
<feature type="domain" description="HPt" evidence="5">
    <location>
        <begin position="1"/>
        <end position="93"/>
    </location>
</feature>
<dbReference type="SMART" id="SM00448">
    <property type="entry name" value="REC"/>
    <property type="match status" value="2"/>
</dbReference>
<dbReference type="PANTHER" id="PTHR45138:SF9">
    <property type="entry name" value="DIGUANYLATE CYCLASE DGCM-RELATED"/>
    <property type="match status" value="1"/>
</dbReference>
<sequence length="537" mass="60864">MAQTDYKALLATRMERDFSKWAAQGTIPEREVYRFLHTMKGTAGTIGMMELSEFCARELDAFSEHNTELLAVDSLAGFMSSFRNYFAADEPASQQETELEAPESKTSSEEALVLVIDSDAEFAAKLKETLEPKGIPVVIALNGQKGTELFYTLHPQMVLLDVKLPDVDGFSLAERIAEAGRSRHLPLAIMSEDDRIDHHIRAMEVGATDFLAKPLNMAYFLPYLANRLRGQEIILQDTRIDELTGAGNRQAFDEVLLQMTNLAERTGKPFTLALLDLDHFKKINDDHGHSVGDEVLRSFSQFVLNLKRESDSFFRYGGEEFALILPETKPQEAAAFIDRLHKALSETEFAIHANAPIRLTFSAGVSEYRLKQETIVNKADKALYQAKRNGRNQTMVYESEEHDLKRKLNIVIVDDDSLVRKLVAKQFSNWKAEDFDIQIEEYADGLALVDSDWYRPDENYMILLDGVMPKMDGLEVLSHVRSQYPHDNIVVSMLTSRNNESDIVLALKSGADDYIVKPFYAQEVVARVQRLTKRMFQ</sequence>
<evidence type="ECO:0000256" key="2">
    <source>
        <dbReference type="PROSITE-ProRule" id="PRU00169"/>
    </source>
</evidence>
<dbReference type="FunFam" id="3.30.70.270:FF:000001">
    <property type="entry name" value="Diguanylate cyclase domain protein"/>
    <property type="match status" value="1"/>
</dbReference>
<dbReference type="GO" id="GO:0052621">
    <property type="term" value="F:diguanylate cyclase activity"/>
    <property type="evidence" value="ECO:0007669"/>
    <property type="project" value="TreeGrafter"/>
</dbReference>
<dbReference type="Pfam" id="PF00072">
    <property type="entry name" value="Response_reg"/>
    <property type="match status" value="2"/>
</dbReference>
<dbReference type="InterPro" id="IPR043128">
    <property type="entry name" value="Rev_trsase/Diguanyl_cyclase"/>
</dbReference>
<feature type="modified residue" description="Phosphohistidine" evidence="1">
    <location>
        <position position="37"/>
    </location>
</feature>
<dbReference type="InterPro" id="IPR029787">
    <property type="entry name" value="Nucleotide_cyclase"/>
</dbReference>
<feature type="domain" description="GGDEF" evidence="4">
    <location>
        <begin position="268"/>
        <end position="399"/>
    </location>
</feature>
<feature type="domain" description="Response regulatory" evidence="3">
    <location>
        <begin position="112"/>
        <end position="228"/>
    </location>
</feature>
<proteinExistence type="predicted"/>
<keyword evidence="2" id="KW-0597">Phosphoprotein</keyword>
<evidence type="ECO:0000259" key="3">
    <source>
        <dbReference type="PROSITE" id="PS50110"/>
    </source>
</evidence>
<accession>A0A497YSI1</accession>
<dbReference type="PANTHER" id="PTHR45138">
    <property type="entry name" value="REGULATORY COMPONENTS OF SENSORY TRANSDUCTION SYSTEM"/>
    <property type="match status" value="1"/>
</dbReference>
<gene>
    <name evidence="6" type="ORF">DFR62_1456</name>
</gene>
<dbReference type="PROSITE" id="PS50894">
    <property type="entry name" value="HPT"/>
    <property type="match status" value="1"/>
</dbReference>
<dbReference type="OrthoDB" id="9759607at2"/>
<dbReference type="GO" id="GO:0043709">
    <property type="term" value="P:cell adhesion involved in single-species biofilm formation"/>
    <property type="evidence" value="ECO:0007669"/>
    <property type="project" value="TreeGrafter"/>
</dbReference>
<evidence type="ECO:0000259" key="4">
    <source>
        <dbReference type="PROSITE" id="PS50887"/>
    </source>
</evidence>
<dbReference type="Gene3D" id="3.40.50.2300">
    <property type="match status" value="2"/>
</dbReference>
<feature type="domain" description="Response regulatory" evidence="3">
    <location>
        <begin position="409"/>
        <end position="532"/>
    </location>
</feature>
<evidence type="ECO:0000313" key="6">
    <source>
        <dbReference type="EMBL" id="RLJ91293.1"/>
    </source>
</evidence>
<dbReference type="GO" id="GO:1902201">
    <property type="term" value="P:negative regulation of bacterial-type flagellum-dependent cell motility"/>
    <property type="evidence" value="ECO:0007669"/>
    <property type="project" value="TreeGrafter"/>
</dbReference>
<comment type="caution">
    <text evidence="6">The sequence shown here is derived from an EMBL/GenBank/DDBJ whole genome shotgun (WGS) entry which is preliminary data.</text>
</comment>
<organism evidence="6 7">
    <name type="scientific">Planococcus citreus</name>
    <dbReference type="NCBI Taxonomy" id="1373"/>
    <lineage>
        <taxon>Bacteria</taxon>
        <taxon>Bacillati</taxon>
        <taxon>Bacillota</taxon>
        <taxon>Bacilli</taxon>
        <taxon>Bacillales</taxon>
        <taxon>Caryophanaceae</taxon>
        <taxon>Planococcus</taxon>
    </lineage>
</organism>
<dbReference type="InterPro" id="IPR050469">
    <property type="entry name" value="Diguanylate_Cyclase"/>
</dbReference>
<dbReference type="GO" id="GO:0000160">
    <property type="term" value="P:phosphorelay signal transduction system"/>
    <property type="evidence" value="ECO:0007669"/>
    <property type="project" value="InterPro"/>
</dbReference>
<dbReference type="InterPro" id="IPR000160">
    <property type="entry name" value="GGDEF_dom"/>
</dbReference>
<evidence type="ECO:0000256" key="1">
    <source>
        <dbReference type="PROSITE-ProRule" id="PRU00110"/>
    </source>
</evidence>
<dbReference type="SMART" id="SM00267">
    <property type="entry name" value="GGDEF"/>
    <property type="match status" value="1"/>
</dbReference>
<evidence type="ECO:0000259" key="5">
    <source>
        <dbReference type="PROSITE" id="PS50894"/>
    </source>
</evidence>
<keyword evidence="7" id="KW-1185">Reference proteome</keyword>
<name>A0A497YSI1_9BACL</name>
<dbReference type="CDD" id="cd17574">
    <property type="entry name" value="REC_OmpR"/>
    <property type="match status" value="1"/>
</dbReference>
<dbReference type="InterPro" id="IPR036641">
    <property type="entry name" value="HPT_dom_sf"/>
</dbReference>
<evidence type="ECO:0000313" key="7">
    <source>
        <dbReference type="Proteomes" id="UP000280791"/>
    </source>
</evidence>
<dbReference type="NCBIfam" id="TIGR00254">
    <property type="entry name" value="GGDEF"/>
    <property type="match status" value="1"/>
</dbReference>
<dbReference type="Pfam" id="PF00990">
    <property type="entry name" value="GGDEF"/>
    <property type="match status" value="1"/>
</dbReference>
<dbReference type="EMBL" id="RCCP01000001">
    <property type="protein sequence ID" value="RLJ91293.1"/>
    <property type="molecule type" value="Genomic_DNA"/>
</dbReference>
<dbReference type="CDD" id="cd01949">
    <property type="entry name" value="GGDEF"/>
    <property type="match status" value="1"/>
</dbReference>
<dbReference type="GO" id="GO:0005886">
    <property type="term" value="C:plasma membrane"/>
    <property type="evidence" value="ECO:0007669"/>
    <property type="project" value="TreeGrafter"/>
</dbReference>
<dbReference type="SUPFAM" id="SSF55073">
    <property type="entry name" value="Nucleotide cyclase"/>
    <property type="match status" value="1"/>
</dbReference>
<dbReference type="AlphaFoldDB" id="A0A497YSI1"/>
<feature type="modified residue" description="4-aspartylphosphate" evidence="2">
    <location>
        <position position="465"/>
    </location>
</feature>
<dbReference type="RefSeq" id="WP_121299066.1">
    <property type="nucleotide sequence ID" value="NZ_QBEW01000066.1"/>
</dbReference>
<dbReference type="Gene3D" id="3.30.70.270">
    <property type="match status" value="1"/>
</dbReference>
<dbReference type="SUPFAM" id="SSF47226">
    <property type="entry name" value="Histidine-containing phosphotransfer domain, HPT domain"/>
    <property type="match status" value="1"/>
</dbReference>
<reference evidence="6 7" key="1">
    <citation type="submission" date="2018-10" db="EMBL/GenBank/DDBJ databases">
        <title>Genomic Encyclopedia of Type Strains, Phase IV (KMG-IV): sequencing the most valuable type-strain genomes for metagenomic binning, comparative biology and taxonomic classification.</title>
        <authorList>
            <person name="Goeker M."/>
        </authorList>
    </citation>
    <scope>NUCLEOTIDE SEQUENCE [LARGE SCALE GENOMIC DNA]</scope>
    <source>
        <strain evidence="6 7">DSM 20549</strain>
    </source>
</reference>
<dbReference type="PROSITE" id="PS50110">
    <property type="entry name" value="RESPONSE_REGULATORY"/>
    <property type="match status" value="2"/>
</dbReference>
<feature type="modified residue" description="4-aspartylphosphate" evidence="2">
    <location>
        <position position="161"/>
    </location>
</feature>